<feature type="active site" description="Acyl-ester intermediate" evidence="1">
    <location>
        <position position="196"/>
    </location>
</feature>
<protein>
    <submittedName>
        <fullName evidence="3">Fatty-acid amide hydrolase 2</fullName>
    </submittedName>
</protein>
<name>A0A2L2YTX6_PARTP</name>
<dbReference type="Pfam" id="PF01425">
    <property type="entry name" value="Amidase"/>
    <property type="match status" value="1"/>
</dbReference>
<feature type="active site" description="Charge relay system" evidence="1">
    <location>
        <position position="97"/>
    </location>
</feature>
<feature type="domain" description="Amidase" evidence="2">
    <location>
        <begin position="35"/>
        <end position="469"/>
    </location>
</feature>
<evidence type="ECO:0000259" key="2">
    <source>
        <dbReference type="Pfam" id="PF01425"/>
    </source>
</evidence>
<sequence>MGKTKVLPPIDNKILLMPAAKLAEKIRRKQLSCEEVMKVYIERSKQIHPFINAVVDERYDEALKEAQAVDEFLSTSEKLVDDIAKDTPLLGVPFSCKEAIGVKDLLITLGMVCFKTRRAEKDSDAAALYRKAGAIPLTITNIPESCMWWESANHVYGMTKNPYDNARTVGGSSGGEGSLITSAGAVIGIGNDLAGSIRIPASFCGIYGHKPTRGIVSNKLAFQEPPETECFGQFISTGPMCRYAEDLPLLTRVLANNHENVRWNDKVDFCRVKFYYMEEIPGLLTGAIPEVKESIKKAVKHFEEQYGVRAVKVNLSEMKYAMQMWECKLLEAGSPSFKSLIAGIYGHINLYWEAIKNVFHCSPHTLPAIYFAMVDRRDKDDFYFKCLKKYDDLKSKFEDILQGDSIFLMPTHRETPPHYLMTIPKYKNIGYTSIFSILGFPSTQIPAGLCNGLPIGIQAISRPYGDHLTIATALELDQVFNGWISPCPVSV</sequence>
<dbReference type="InterPro" id="IPR036928">
    <property type="entry name" value="AS_sf"/>
</dbReference>
<dbReference type="PANTHER" id="PTHR43372:SF4">
    <property type="entry name" value="FATTY-ACID AMIDE HYDROLASE 2"/>
    <property type="match status" value="1"/>
</dbReference>
<dbReference type="OrthoDB" id="6428749at2759"/>
<dbReference type="EMBL" id="IAAA01042079">
    <property type="protein sequence ID" value="LAA10899.1"/>
    <property type="molecule type" value="mRNA"/>
</dbReference>
<reference evidence="3" key="1">
    <citation type="journal article" date="2016" name="Mol. Ecol. Resour.">
        <title>Evaluation of the impact of RNA preservation methods of spiders for de novo transcriptome assembly.</title>
        <authorList>
            <person name="Kono N."/>
            <person name="Nakamura H."/>
            <person name="Ito Y."/>
            <person name="Tomita M."/>
            <person name="Arakawa K."/>
        </authorList>
    </citation>
    <scope>NUCLEOTIDE SEQUENCE</scope>
    <source>
        <tissue evidence="3">Whole body</tissue>
    </source>
</reference>
<organism evidence="3">
    <name type="scientific">Parasteatoda tepidariorum</name>
    <name type="common">Common house spider</name>
    <name type="synonym">Achaearanea tepidariorum</name>
    <dbReference type="NCBI Taxonomy" id="114398"/>
    <lineage>
        <taxon>Eukaryota</taxon>
        <taxon>Metazoa</taxon>
        <taxon>Ecdysozoa</taxon>
        <taxon>Arthropoda</taxon>
        <taxon>Chelicerata</taxon>
        <taxon>Arachnida</taxon>
        <taxon>Araneae</taxon>
        <taxon>Araneomorphae</taxon>
        <taxon>Entelegynae</taxon>
        <taxon>Araneoidea</taxon>
        <taxon>Theridiidae</taxon>
        <taxon>Parasteatoda</taxon>
    </lineage>
</organism>
<evidence type="ECO:0000313" key="3">
    <source>
        <dbReference type="EMBL" id="LAA10900.1"/>
    </source>
</evidence>
<dbReference type="InterPro" id="IPR023631">
    <property type="entry name" value="Amidase_dom"/>
</dbReference>
<accession>A0A2L2YTX6</accession>
<dbReference type="SUPFAM" id="SSF75304">
    <property type="entry name" value="Amidase signature (AS) enzymes"/>
    <property type="match status" value="1"/>
</dbReference>
<dbReference type="InterPro" id="IPR052739">
    <property type="entry name" value="FAAH2"/>
</dbReference>
<proteinExistence type="evidence at transcript level"/>
<evidence type="ECO:0000256" key="1">
    <source>
        <dbReference type="PIRSR" id="PIRSR001221-1"/>
    </source>
</evidence>
<dbReference type="Gene3D" id="3.90.1300.10">
    <property type="entry name" value="Amidase signature (AS) domain"/>
    <property type="match status" value="1"/>
</dbReference>
<dbReference type="PIRSF" id="PIRSF001221">
    <property type="entry name" value="Amidase_fungi"/>
    <property type="match status" value="1"/>
</dbReference>
<dbReference type="PANTHER" id="PTHR43372">
    <property type="entry name" value="FATTY-ACID AMIDE HYDROLASE"/>
    <property type="match status" value="1"/>
</dbReference>
<feature type="active site" description="Charge relay system" evidence="1">
    <location>
        <position position="172"/>
    </location>
</feature>
<dbReference type="AlphaFoldDB" id="A0A2L2YTX6"/>
<keyword evidence="3" id="KW-0378">Hydrolase</keyword>
<dbReference type="GO" id="GO:0012505">
    <property type="term" value="C:endomembrane system"/>
    <property type="evidence" value="ECO:0007669"/>
    <property type="project" value="TreeGrafter"/>
</dbReference>
<dbReference type="GO" id="GO:0016787">
    <property type="term" value="F:hydrolase activity"/>
    <property type="evidence" value="ECO:0007669"/>
    <property type="project" value="UniProtKB-KW"/>
</dbReference>
<dbReference type="EMBL" id="IAAA01042080">
    <property type="protein sequence ID" value="LAA10900.1"/>
    <property type="molecule type" value="mRNA"/>
</dbReference>